<evidence type="ECO:0000313" key="2">
    <source>
        <dbReference type="Proteomes" id="UP001373714"/>
    </source>
</evidence>
<comment type="caution">
    <text evidence="1">The sequence shown here is derived from an EMBL/GenBank/DDBJ whole genome shotgun (WGS) entry which is preliminary data.</text>
</comment>
<dbReference type="EMBL" id="JAVHNS010000004">
    <property type="protein sequence ID" value="KAK6358769.1"/>
    <property type="molecule type" value="Genomic_DNA"/>
</dbReference>
<protein>
    <submittedName>
        <fullName evidence="1">Uncharacterized protein</fullName>
    </submittedName>
</protein>
<reference evidence="1 2" key="1">
    <citation type="submission" date="2019-10" db="EMBL/GenBank/DDBJ databases">
        <authorList>
            <person name="Palmer J.M."/>
        </authorList>
    </citation>
    <scope>NUCLEOTIDE SEQUENCE [LARGE SCALE GENOMIC DNA]</scope>
    <source>
        <strain evidence="1 2">TWF730</strain>
    </source>
</reference>
<dbReference type="AlphaFoldDB" id="A0AAV9VCG2"/>
<keyword evidence="2" id="KW-1185">Reference proteome</keyword>
<dbReference type="Proteomes" id="UP001373714">
    <property type="component" value="Unassembled WGS sequence"/>
</dbReference>
<evidence type="ECO:0000313" key="1">
    <source>
        <dbReference type="EMBL" id="KAK6358769.1"/>
    </source>
</evidence>
<sequence>MTKSSCSEGRGEKSCGPGRYELSTDLYADSDGLTRCANGKRSLCCDKSQELDKCYWTTCVSNELNDLDICNKGQPTSNIKGVPVTWRGDQENGARCPEGSNQIFCCPSEDTYLNCQWKPYIGSSSSVSAGSIGSGFMAQCYDQECSDTQVTIARAGLPERMPDSLAVCYPYSSMVKHRYCCDPPWKGTTSGSLKSTLGEDKGIFHPYQKQRGGDDNTAWSGESGIEDDPHGFVALDGPEEALQDKFADYFEIVHEFDGDLRNPRKMMSLATSDKETLDQTFTHEESTHLVYCKPTRKDDCSRVFKGGATDTIIKLPNYIGFGPFARIVSMESTLEDNLPENHRLKRIHDGNKGAVYNLTFDYDFHLVKRDETVNIRMEYTNIIQDQGKSTNNPNLLKQKRTGGEETYSEWIRRINEKVLASDKGFKPISQEKSLLLYNSQVQCPIGVDQISFRSDFEVKAKIKYGMNAEWAYHIAGTIVPFKLNKSYIYLGITPSAELTVEINGNSELRYPLERIKLMDTISYPGVSVKGIAVVQPSLDLWGTMAGRLAVSGTLGAGVKIQYPRYVMYYPIDEVAQKNEIFGMDATTVERAEVGLVPEVILAIKFGVQLVTADKRVMNVATSKARSPEYSS</sequence>
<gene>
    <name evidence="1" type="ORF">TWF730_008088</name>
</gene>
<organism evidence="1 2">
    <name type="scientific">Orbilia blumenaviensis</name>
    <dbReference type="NCBI Taxonomy" id="1796055"/>
    <lineage>
        <taxon>Eukaryota</taxon>
        <taxon>Fungi</taxon>
        <taxon>Dikarya</taxon>
        <taxon>Ascomycota</taxon>
        <taxon>Pezizomycotina</taxon>
        <taxon>Orbiliomycetes</taxon>
        <taxon>Orbiliales</taxon>
        <taxon>Orbiliaceae</taxon>
        <taxon>Orbilia</taxon>
    </lineage>
</organism>
<accession>A0AAV9VCG2</accession>
<name>A0AAV9VCG2_9PEZI</name>
<proteinExistence type="predicted"/>